<feature type="domain" description="Copper amine oxidase-like N-terminal" evidence="2">
    <location>
        <begin position="270"/>
        <end position="375"/>
    </location>
</feature>
<comment type="caution">
    <text evidence="5">The sequence shown here is derived from an EMBL/GenBank/DDBJ whole genome shotgun (WGS) entry which is preliminary data.</text>
</comment>
<dbReference type="InterPro" id="IPR036582">
    <property type="entry name" value="Mao_N_sf"/>
</dbReference>
<protein>
    <submittedName>
        <fullName evidence="5">DUF4163 domain-containing protein</fullName>
    </submittedName>
</protein>
<name>A0A7X2L4F9_9BACL</name>
<dbReference type="InterPro" id="IPR012854">
    <property type="entry name" value="Cu_amine_oxidase-like_N"/>
</dbReference>
<organism evidence="5 6">
    <name type="scientific">Paenibacillus monticola</name>
    <dbReference type="NCBI Taxonomy" id="2666075"/>
    <lineage>
        <taxon>Bacteria</taxon>
        <taxon>Bacillati</taxon>
        <taxon>Bacillota</taxon>
        <taxon>Bacilli</taxon>
        <taxon>Bacillales</taxon>
        <taxon>Paenibacillaceae</taxon>
        <taxon>Paenibacillus</taxon>
    </lineage>
</organism>
<reference evidence="5 6" key="1">
    <citation type="submission" date="2019-11" db="EMBL/GenBank/DDBJ databases">
        <title>Paenibacillus monticola sp. nov., a novel PGPR strain isolated from mountain sample in China.</title>
        <authorList>
            <person name="Zhao Q."/>
            <person name="Li H.-P."/>
            <person name="Zhang J.-L."/>
        </authorList>
    </citation>
    <scope>NUCLEOTIDE SEQUENCE [LARGE SCALE GENOMIC DNA]</scope>
    <source>
        <strain evidence="5 6">LC-T2</strain>
    </source>
</reference>
<evidence type="ECO:0000259" key="4">
    <source>
        <dbReference type="Pfam" id="PF13739"/>
    </source>
</evidence>
<dbReference type="InterPro" id="IPR025303">
    <property type="entry name" value="PdaC"/>
</dbReference>
<dbReference type="EMBL" id="WJXB01000013">
    <property type="protein sequence ID" value="MRN56273.1"/>
    <property type="molecule type" value="Genomic_DNA"/>
</dbReference>
<evidence type="ECO:0000259" key="3">
    <source>
        <dbReference type="Pfam" id="PF11738"/>
    </source>
</evidence>
<dbReference type="Pfam" id="PF07833">
    <property type="entry name" value="Cu_amine_oxidN1"/>
    <property type="match status" value="1"/>
</dbReference>
<dbReference type="Pfam" id="PF13739">
    <property type="entry name" value="PdaC"/>
    <property type="match status" value="1"/>
</dbReference>
<gene>
    <name evidence="5" type="ORF">GJB61_25190</name>
</gene>
<evidence type="ECO:0000313" key="6">
    <source>
        <dbReference type="Proteomes" id="UP000463051"/>
    </source>
</evidence>
<dbReference type="Proteomes" id="UP000463051">
    <property type="component" value="Unassembled WGS sequence"/>
</dbReference>
<evidence type="ECO:0000256" key="1">
    <source>
        <dbReference type="SAM" id="SignalP"/>
    </source>
</evidence>
<dbReference type="Gene3D" id="3.90.640.20">
    <property type="entry name" value="Heat-shock cognate protein, ATPase"/>
    <property type="match status" value="1"/>
</dbReference>
<dbReference type="InterPro" id="IPR037126">
    <property type="entry name" value="PdaC/RsiV-like_sf"/>
</dbReference>
<feature type="domain" description="Deacetylase PdaC" evidence="4">
    <location>
        <begin position="67"/>
        <end position="165"/>
    </location>
</feature>
<dbReference type="Pfam" id="PF11738">
    <property type="entry name" value="DUF3298"/>
    <property type="match status" value="1"/>
</dbReference>
<keyword evidence="6" id="KW-1185">Reference proteome</keyword>
<feature type="chain" id="PRO_5031206101" evidence="1">
    <location>
        <begin position="33"/>
        <end position="380"/>
    </location>
</feature>
<accession>A0A7X2L4F9</accession>
<dbReference type="Gene3D" id="3.30.457.10">
    <property type="entry name" value="Copper amine oxidase-like, N-terminal domain"/>
    <property type="match status" value="1"/>
</dbReference>
<keyword evidence="1" id="KW-0732">Signal</keyword>
<evidence type="ECO:0000313" key="5">
    <source>
        <dbReference type="EMBL" id="MRN56273.1"/>
    </source>
</evidence>
<dbReference type="InterPro" id="IPR021729">
    <property type="entry name" value="DUF3298"/>
</dbReference>
<evidence type="ECO:0000259" key="2">
    <source>
        <dbReference type="Pfam" id="PF07833"/>
    </source>
</evidence>
<feature type="domain" description="DUF3298" evidence="3">
    <location>
        <begin position="185"/>
        <end position="252"/>
    </location>
</feature>
<proteinExistence type="predicted"/>
<feature type="signal peptide" evidence="1">
    <location>
        <begin position="1"/>
        <end position="32"/>
    </location>
</feature>
<sequence length="380" mass="40780">MTTFIHKTNRITALAAASMIILAGTQGSQVQAAPPDNVPAANVPISIVSRTPVLEPATITIKKVTARDDTYQADLNLPVISGMLDTQAQEEWNTLIEANATKELEVLKATAAENKKNATAQGFPFHASELTKTFDVTSNGVAGTGGILSLHITTYTFSGGANGFTRIDTYNIKNEATATRVTLKTLFGDKYQKIINTQISAAMAKDAANYFAEDFKGVNEESSFYIKGSSIYVIFQQNEIAPHSTGNPEFKIALPTNSTAGDLSSMGLVVNGKALSGVKLSLNDSGVVLAPIRAISEALGYELAWNKETSSLELNMGAHWTLVTKNKDSYIYNRMAPITLGTAPVINHEGSMYVPMSFFTEILKASVQYESGRVSISSES</sequence>
<dbReference type="Gene3D" id="3.30.565.40">
    <property type="entry name" value="Fervidobacterium nodosum Rt17-B1 like"/>
    <property type="match status" value="1"/>
</dbReference>
<dbReference type="AlphaFoldDB" id="A0A7X2L4F9"/>
<dbReference type="RefSeq" id="WP_154121771.1">
    <property type="nucleotide sequence ID" value="NZ_WJXB01000013.1"/>
</dbReference>
<dbReference type="SUPFAM" id="SSF55383">
    <property type="entry name" value="Copper amine oxidase, domain N"/>
    <property type="match status" value="1"/>
</dbReference>